<reference evidence="3" key="1">
    <citation type="journal article" date="2014" name="Int. J. Syst. Evol. Microbiol.">
        <title>Complete genome of a new Firmicutes species belonging to the dominant human colonic microbiota ('Ruminococcus bicirculans') reveals two chromosomes and a selective capacity to utilize plant glucans.</title>
        <authorList>
            <consortium name="NISC Comparative Sequencing Program"/>
            <person name="Wegmann U."/>
            <person name="Louis P."/>
            <person name="Goesmann A."/>
            <person name="Henrissat B."/>
            <person name="Duncan S.H."/>
            <person name="Flint H.J."/>
        </authorList>
    </citation>
    <scope>NUCLEOTIDE SEQUENCE</scope>
    <source>
        <strain evidence="3">JCM 17590</strain>
    </source>
</reference>
<feature type="chain" id="PRO_5046574437" evidence="2">
    <location>
        <begin position="25"/>
        <end position="629"/>
    </location>
</feature>
<reference evidence="3" key="2">
    <citation type="submission" date="2023-12" db="EMBL/GenBank/DDBJ databases">
        <authorList>
            <person name="Sun Q."/>
            <person name="Inoue M."/>
        </authorList>
    </citation>
    <scope>NUCLEOTIDE SEQUENCE</scope>
    <source>
        <strain evidence="3">JCM 17590</strain>
    </source>
</reference>
<accession>A0ABP7ZL95</accession>
<keyword evidence="2" id="KW-0732">Signal</keyword>
<keyword evidence="4" id="KW-1185">Reference proteome</keyword>
<dbReference type="RefSeq" id="WP_344791855.1">
    <property type="nucleotide sequence ID" value="NZ_BAABBV010000001.1"/>
</dbReference>
<feature type="region of interest" description="Disordered" evidence="1">
    <location>
        <begin position="159"/>
        <end position="178"/>
    </location>
</feature>
<name>A0ABP7ZL95_9MICO</name>
<protein>
    <submittedName>
        <fullName evidence="3">Uncharacterized protein</fullName>
    </submittedName>
</protein>
<evidence type="ECO:0000256" key="2">
    <source>
        <dbReference type="SAM" id="SignalP"/>
    </source>
</evidence>
<dbReference type="EMBL" id="BAABBV010000001">
    <property type="protein sequence ID" value="GAA4162810.1"/>
    <property type="molecule type" value="Genomic_DNA"/>
</dbReference>
<evidence type="ECO:0000313" key="4">
    <source>
        <dbReference type="Proteomes" id="UP001415169"/>
    </source>
</evidence>
<organism evidence="3 4">
    <name type="scientific">Gryllotalpicola daejeonensis</name>
    <dbReference type="NCBI Taxonomy" id="993087"/>
    <lineage>
        <taxon>Bacteria</taxon>
        <taxon>Bacillati</taxon>
        <taxon>Actinomycetota</taxon>
        <taxon>Actinomycetes</taxon>
        <taxon>Micrococcales</taxon>
        <taxon>Microbacteriaceae</taxon>
        <taxon>Gryllotalpicola</taxon>
    </lineage>
</organism>
<comment type="caution">
    <text evidence="3">The sequence shown here is derived from an EMBL/GenBank/DDBJ whole genome shotgun (WGS) entry which is preliminary data.</text>
</comment>
<proteinExistence type="predicted"/>
<gene>
    <name evidence="3" type="ORF">GCM10022286_22290</name>
</gene>
<evidence type="ECO:0000313" key="3">
    <source>
        <dbReference type="EMBL" id="GAA4162810.1"/>
    </source>
</evidence>
<sequence length="629" mass="64228">MLKPFLTAVAAAALFATPVAPALATTPSTHAPGQTSVTNLAHLDSLLDSVPLRAGVAGHTTYRLAAEPTAEAPWVYANHQADGSFQRVGGGAFDPETGYYGQGAFDADDIARAAVVYVRDWQQNHTASSRRHAYELLRELTYLQTSSGPNAGDVVLWQQSDGTLNPTPTPADSPNPSDAGESFWLARTLWALGEAAPAFGSADPSFARFLGQRYALALAALNRGSLTRYGQYDVANGARVPAWIVTQSTAATTEATLGLSAWLKANPRDAATRTALGKEAAGLAAMAVGSPGTWPFGGFLATTTSRSMWNGWGGEAPAALSAAAAVLGRPDYQAVAERAVRNFIPQVLTTGGPDNGWTPTPFDQSQIAYGADSLVESALTVASHSHDPSLRRLAGVAAAWFFGANRTNSPLYDPATGVCVDGVAGNGDVNRNCGAESTIHTELTMLSLDAHPDVRALATAGTSVVSRTGLAVVEAESGTLAGGATLASPASAWTGSANWSGSYVQAAAGASVTIPVSADRGDVVHPVVNLAAEPTGTTAWTATLAPGRVVPLGSTPNGGLGAQGIAATSSALLPLTLPPLPAGTVAVTARVTSGSLQLDALLVQPAVAHLTLPNLTLTAPASGGFTITR</sequence>
<dbReference type="Proteomes" id="UP001415169">
    <property type="component" value="Unassembled WGS sequence"/>
</dbReference>
<feature type="signal peptide" evidence="2">
    <location>
        <begin position="1"/>
        <end position="24"/>
    </location>
</feature>
<evidence type="ECO:0000256" key="1">
    <source>
        <dbReference type="SAM" id="MobiDB-lite"/>
    </source>
</evidence>